<dbReference type="HOGENOM" id="CLU_027579_2_0_7"/>
<dbReference type="GO" id="GO:0006779">
    <property type="term" value="P:porphyrin-containing compound biosynthetic process"/>
    <property type="evidence" value="ECO:0007669"/>
    <property type="project" value="InterPro"/>
</dbReference>
<dbReference type="SFLD" id="SFLDS00029">
    <property type="entry name" value="Radical_SAM"/>
    <property type="match status" value="1"/>
</dbReference>
<dbReference type="STRING" id="207559.Dde_0536"/>
<keyword evidence="8 10" id="KW-0411">Iron-sulfur</keyword>
<dbReference type="GO" id="GO:0046872">
    <property type="term" value="F:metal ion binding"/>
    <property type="evidence" value="ECO:0007669"/>
    <property type="project" value="UniProtKB-UniRule"/>
</dbReference>
<dbReference type="SUPFAM" id="SSF102114">
    <property type="entry name" value="Radical SAM enzymes"/>
    <property type="match status" value="1"/>
</dbReference>
<feature type="domain" description="Radical SAM core" evidence="11">
    <location>
        <begin position="1"/>
        <end position="238"/>
    </location>
</feature>
<evidence type="ECO:0000313" key="12">
    <source>
        <dbReference type="EMBL" id="ABB37337.2"/>
    </source>
</evidence>
<comment type="subcellular location">
    <subcellularLocation>
        <location evidence="10">Cytoplasm</location>
    </subcellularLocation>
</comment>
<evidence type="ECO:0000256" key="6">
    <source>
        <dbReference type="ARBA" id="ARBA00022723"/>
    </source>
</evidence>
<dbReference type="PROSITE" id="PS51918">
    <property type="entry name" value="RADICAL_SAM"/>
    <property type="match status" value="1"/>
</dbReference>
<dbReference type="Gene3D" id="3.20.20.70">
    <property type="entry name" value="Aldolase class I"/>
    <property type="match status" value="1"/>
</dbReference>
<evidence type="ECO:0000256" key="9">
    <source>
        <dbReference type="ARBA" id="ARBA00023186"/>
    </source>
</evidence>
<dbReference type="GO" id="GO:0005737">
    <property type="term" value="C:cytoplasm"/>
    <property type="evidence" value="ECO:0007669"/>
    <property type="project" value="UniProtKB-SubCell"/>
</dbReference>
<evidence type="ECO:0000256" key="8">
    <source>
        <dbReference type="ARBA" id="ARBA00023014"/>
    </source>
</evidence>
<dbReference type="InterPro" id="IPR013785">
    <property type="entry name" value="Aldolase_TIM"/>
</dbReference>
<dbReference type="Pfam" id="PF06969">
    <property type="entry name" value="HemN_C"/>
    <property type="match status" value="1"/>
</dbReference>
<evidence type="ECO:0000313" key="13">
    <source>
        <dbReference type="Proteomes" id="UP000002710"/>
    </source>
</evidence>
<keyword evidence="13" id="KW-1185">Reference proteome</keyword>
<dbReference type="SFLD" id="SFLDG01065">
    <property type="entry name" value="anaerobic_coproporphyrinogen-I"/>
    <property type="match status" value="1"/>
</dbReference>
<comment type="cofactor">
    <cofactor evidence="1">
        <name>[4Fe-4S] cluster</name>
        <dbReference type="ChEBI" id="CHEBI:49883"/>
    </cofactor>
</comment>
<dbReference type="Proteomes" id="UP000002710">
    <property type="component" value="Chromosome"/>
</dbReference>
<dbReference type="SMART" id="SM00729">
    <property type="entry name" value="Elp3"/>
    <property type="match status" value="1"/>
</dbReference>
<evidence type="ECO:0000256" key="3">
    <source>
        <dbReference type="ARBA" id="ARBA00017228"/>
    </source>
</evidence>
<sequence length="394" mass="44324">MLLYIHVPFCRSKCGYCAFHSVPVAAAGPDGMQQYLDALLREIALWGDRLGNRAVHTVFFGGGTPSLLPEKAVAVIMDRLRRAFDIQNGAEISFEANPESVSAYGYLDTLFKCGINRLSLGVQSLNNDGLRVLGRPHKAREAVNAFRLARQAGFGNINLDMIWGLPSQRLKLWLDELKAVTELKPDHLSCYGLTLEEGTPLEQACLQGRHTLPDEQEQARMFIYGAEFLESRGYMQYEISNFARMGFQCRHNLGYWEGAEYLGMGPSAVSTLSGRRWENPHGLQEYARRTAEGTLGHDAAALTPLERAEELIMLRLRTARGLRVKAYRDLTGRDFLREHKQLVHALHRNRLVRISNGYLRLTRNGMLVSNTILENIFATLPEETPHKLSAAQEP</sequence>
<dbReference type="InterPro" id="IPR058240">
    <property type="entry name" value="rSAM_sf"/>
</dbReference>
<dbReference type="InterPro" id="IPR006638">
    <property type="entry name" value="Elp3/MiaA/NifB-like_rSAM"/>
</dbReference>
<dbReference type="SFLD" id="SFLDG01082">
    <property type="entry name" value="B12-binding_domain_containing"/>
    <property type="match status" value="1"/>
</dbReference>
<reference evidence="12 13" key="1">
    <citation type="journal article" date="2011" name="J. Bacteriol.">
        <title>Complete genome sequence and updated annotation of Desulfovibrio alaskensis G20.</title>
        <authorList>
            <person name="Hauser L.J."/>
            <person name="Land M.L."/>
            <person name="Brown S.D."/>
            <person name="Larimer F."/>
            <person name="Keller K.L."/>
            <person name="Rapp-Giles B.J."/>
            <person name="Price M.N."/>
            <person name="Lin M."/>
            <person name="Bruce D.C."/>
            <person name="Detter J.C."/>
            <person name="Tapia R."/>
            <person name="Han C.S."/>
            <person name="Goodwin L.A."/>
            <person name="Cheng J.F."/>
            <person name="Pitluck S."/>
            <person name="Copeland A."/>
            <person name="Lucas S."/>
            <person name="Nolan M."/>
            <person name="Lapidus A.L."/>
            <person name="Palumbo A.V."/>
            <person name="Wall J.D."/>
        </authorList>
    </citation>
    <scope>NUCLEOTIDE SEQUENCE [LARGE SCALE GENOMIC DNA]</scope>
    <source>
        <strain evidence="13">ATCC BAA 1058 / DSM 17464 / G20</strain>
    </source>
</reference>
<dbReference type="SFLD" id="SFLDF00288">
    <property type="entry name" value="HemN-like__clustered_with_nucl"/>
    <property type="match status" value="1"/>
</dbReference>
<dbReference type="Pfam" id="PF04055">
    <property type="entry name" value="Radical_SAM"/>
    <property type="match status" value="1"/>
</dbReference>
<name>Q315Q9_OLEA2</name>
<evidence type="ECO:0000256" key="10">
    <source>
        <dbReference type="RuleBase" id="RU364116"/>
    </source>
</evidence>
<evidence type="ECO:0000256" key="4">
    <source>
        <dbReference type="ARBA" id="ARBA00022617"/>
    </source>
</evidence>
<proteinExistence type="inferred from homology"/>
<keyword evidence="7 10" id="KW-0408">Iron</keyword>
<dbReference type="KEGG" id="dde:Dde_0536"/>
<dbReference type="NCBIfam" id="TIGR00539">
    <property type="entry name" value="hemN_rel"/>
    <property type="match status" value="1"/>
</dbReference>
<dbReference type="eggNOG" id="COG0635">
    <property type="taxonomic scope" value="Bacteria"/>
</dbReference>
<comment type="function">
    <text evidence="10">Probably acts as a heme chaperone, transferring heme to an unknown acceptor. Binds one molecule of heme per monomer, possibly covalently. Binds 1 [4Fe-4S] cluster. The cluster is coordinated with 3 cysteines and an exchangeable S-adenosyl-L-methionine.</text>
</comment>
<dbReference type="PANTHER" id="PTHR13932">
    <property type="entry name" value="COPROPORPHYRINIGEN III OXIDASE"/>
    <property type="match status" value="1"/>
</dbReference>
<keyword evidence="10" id="KW-0004">4Fe-4S</keyword>
<dbReference type="GO" id="GO:0004109">
    <property type="term" value="F:coproporphyrinogen oxidase activity"/>
    <property type="evidence" value="ECO:0007669"/>
    <property type="project" value="InterPro"/>
</dbReference>
<dbReference type="PANTHER" id="PTHR13932:SF5">
    <property type="entry name" value="RADICAL S-ADENOSYL METHIONINE DOMAIN-CONTAINING PROTEIN 1, MITOCHONDRIAL"/>
    <property type="match status" value="1"/>
</dbReference>
<dbReference type="CDD" id="cd01335">
    <property type="entry name" value="Radical_SAM"/>
    <property type="match status" value="1"/>
</dbReference>
<evidence type="ECO:0000256" key="1">
    <source>
        <dbReference type="ARBA" id="ARBA00001966"/>
    </source>
</evidence>
<accession>Q315Q9</accession>
<keyword evidence="6 10" id="KW-0479">Metal-binding</keyword>
<keyword evidence="5 10" id="KW-0949">S-adenosyl-L-methionine</keyword>
<keyword evidence="9 10" id="KW-0143">Chaperone</keyword>
<keyword evidence="4 10" id="KW-0349">Heme</keyword>
<organism evidence="12 13">
    <name type="scientific">Oleidesulfovibrio alaskensis (strain ATCC BAA-1058 / DSM 17464 / G20)</name>
    <name type="common">Desulfovibrio alaskensis</name>
    <dbReference type="NCBI Taxonomy" id="207559"/>
    <lineage>
        <taxon>Bacteria</taxon>
        <taxon>Pseudomonadati</taxon>
        <taxon>Thermodesulfobacteriota</taxon>
        <taxon>Desulfovibrionia</taxon>
        <taxon>Desulfovibrionales</taxon>
        <taxon>Desulfovibrionaceae</taxon>
        <taxon>Oleidesulfovibrio</taxon>
    </lineage>
</organism>
<dbReference type="GO" id="GO:0051539">
    <property type="term" value="F:4 iron, 4 sulfur cluster binding"/>
    <property type="evidence" value="ECO:0007669"/>
    <property type="project" value="UniProtKB-UniRule"/>
</dbReference>
<evidence type="ECO:0000256" key="2">
    <source>
        <dbReference type="ARBA" id="ARBA00006100"/>
    </source>
</evidence>
<dbReference type="InterPro" id="IPR007197">
    <property type="entry name" value="rSAM"/>
</dbReference>
<dbReference type="EMBL" id="CP000112">
    <property type="protein sequence ID" value="ABB37337.2"/>
    <property type="molecule type" value="Genomic_DNA"/>
</dbReference>
<dbReference type="RefSeq" id="WP_011366652.1">
    <property type="nucleotide sequence ID" value="NC_007519.1"/>
</dbReference>
<dbReference type="InterPro" id="IPR010723">
    <property type="entry name" value="HemN_C"/>
</dbReference>
<dbReference type="InterPro" id="IPR004559">
    <property type="entry name" value="HemW-like"/>
</dbReference>
<gene>
    <name evidence="12" type="ordered locus">Dde_0536</name>
</gene>
<keyword evidence="10" id="KW-0963">Cytoplasm</keyword>
<comment type="similarity">
    <text evidence="2">Belongs to the anaerobic coproporphyrinogen-III oxidase family. HemW subfamily.</text>
</comment>
<dbReference type="AlphaFoldDB" id="Q315Q9"/>
<evidence type="ECO:0000256" key="5">
    <source>
        <dbReference type="ARBA" id="ARBA00022691"/>
    </source>
</evidence>
<evidence type="ECO:0000259" key="11">
    <source>
        <dbReference type="PROSITE" id="PS51918"/>
    </source>
</evidence>
<dbReference type="InterPro" id="IPR034505">
    <property type="entry name" value="Coproporphyrinogen-III_oxidase"/>
</dbReference>
<protein>
    <recommendedName>
        <fullName evidence="3 10">Heme chaperone HemW</fullName>
    </recommendedName>
</protein>
<dbReference type="SFLD" id="SFLDF00562">
    <property type="entry name" value="HemN-like__clustered_with_heat"/>
    <property type="match status" value="1"/>
</dbReference>
<evidence type="ECO:0000256" key="7">
    <source>
        <dbReference type="ARBA" id="ARBA00023004"/>
    </source>
</evidence>